<protein>
    <submittedName>
        <fullName evidence="2">DUF427 domain-containing protein</fullName>
    </submittedName>
</protein>
<dbReference type="InterPro" id="IPR007361">
    <property type="entry name" value="DUF427"/>
</dbReference>
<comment type="caution">
    <text evidence="2">The sequence shown here is derived from an EMBL/GenBank/DDBJ whole genome shotgun (WGS) entry which is preliminary data.</text>
</comment>
<evidence type="ECO:0000259" key="1">
    <source>
        <dbReference type="Pfam" id="PF04248"/>
    </source>
</evidence>
<name>A0ABV8R4Q3_9MICC</name>
<feature type="domain" description="DUF427" evidence="1">
    <location>
        <begin position="157"/>
        <end position="248"/>
    </location>
</feature>
<dbReference type="PANTHER" id="PTHR34310:SF9">
    <property type="entry name" value="BLR5716 PROTEIN"/>
    <property type="match status" value="1"/>
</dbReference>
<dbReference type="EMBL" id="JBHSCQ010000017">
    <property type="protein sequence ID" value="MFC4266239.1"/>
    <property type="molecule type" value="Genomic_DNA"/>
</dbReference>
<reference evidence="3" key="1">
    <citation type="journal article" date="2019" name="Int. J. Syst. Evol. Microbiol.">
        <title>The Global Catalogue of Microorganisms (GCM) 10K type strain sequencing project: providing services to taxonomists for standard genome sequencing and annotation.</title>
        <authorList>
            <consortium name="The Broad Institute Genomics Platform"/>
            <consortium name="The Broad Institute Genome Sequencing Center for Infectious Disease"/>
            <person name="Wu L."/>
            <person name="Ma J."/>
        </authorList>
    </citation>
    <scope>NUCLEOTIDE SEQUENCE [LARGE SCALE GENOMIC DNA]</scope>
    <source>
        <strain evidence="3">CGMCC 1.10698</strain>
    </source>
</reference>
<dbReference type="InterPro" id="IPR038694">
    <property type="entry name" value="DUF427_sf"/>
</dbReference>
<keyword evidence="3" id="KW-1185">Reference proteome</keyword>
<dbReference type="PANTHER" id="PTHR34310">
    <property type="entry name" value="DUF427 DOMAIN PROTEIN (AFU_ORTHOLOGUE AFUA_3G02220)"/>
    <property type="match status" value="1"/>
</dbReference>
<organism evidence="2 3">
    <name type="scientific">Arthrobacter cryoconiti</name>
    <dbReference type="NCBI Taxonomy" id="748907"/>
    <lineage>
        <taxon>Bacteria</taxon>
        <taxon>Bacillati</taxon>
        <taxon>Actinomycetota</taxon>
        <taxon>Actinomycetes</taxon>
        <taxon>Micrococcales</taxon>
        <taxon>Micrococcaceae</taxon>
        <taxon>Arthrobacter</taxon>
    </lineage>
</organism>
<dbReference type="Pfam" id="PF04248">
    <property type="entry name" value="NTP_transf_9"/>
    <property type="match status" value="1"/>
</dbReference>
<gene>
    <name evidence="2" type="ORF">ACFOW9_11560</name>
</gene>
<evidence type="ECO:0000313" key="2">
    <source>
        <dbReference type="EMBL" id="MFC4266239.1"/>
    </source>
</evidence>
<sequence>MATKISASLHDLARELRYEPTTKHIRAFLGGVPVLDSRRAVIIWEPRRVVPCYAVPADGVLGVLSPSAPVSAENSNQRAAHPGIPFSRHSTPGMPLDVSAGGETASGAAFRLEDPDLEGYIEFDSDAFDWFEEEDSVQSHPRDPFHRVDIRHSSRHVRVTVGEVVLAESTNPVMVFETGMAERIYLPSADVDWDALVPTDSATLCPYKGTASYWKLAHTTEVSGDIAWSYVSPLAPAAEIAGYVCFYENLVDVTEL</sequence>
<evidence type="ECO:0000313" key="3">
    <source>
        <dbReference type="Proteomes" id="UP001595773"/>
    </source>
</evidence>
<proteinExistence type="predicted"/>
<dbReference type="Gene3D" id="2.170.150.40">
    <property type="entry name" value="Domain of unknown function (DUF427)"/>
    <property type="match status" value="1"/>
</dbReference>
<accession>A0ABV8R4Q3</accession>
<dbReference type="RefSeq" id="WP_230067060.1">
    <property type="nucleotide sequence ID" value="NZ_BAABLL010000008.1"/>
</dbReference>
<dbReference type="Proteomes" id="UP001595773">
    <property type="component" value="Unassembled WGS sequence"/>
</dbReference>